<dbReference type="PROSITE" id="PS51212">
    <property type="entry name" value="WSC"/>
    <property type="match status" value="1"/>
</dbReference>
<gene>
    <name evidence="4" type="ORF">C8Q69DRAFT_7642</name>
</gene>
<accession>A0A443I4I3</accession>
<protein>
    <recommendedName>
        <fullName evidence="3">WSC domain-containing protein</fullName>
    </recommendedName>
</protein>
<sequence length="211" mass="21417">MSFFTKSLLSVLSLSAALIQPATARIGGYEGCFNSVANYTQTGSYIYQSDGYCVSTCKGKGLAIAATQGQLCACGQGVPPAALKVADTQCGNTCPGYPYENCGGDNAWSLYSVAQYNPYAGVSVAPAVITSAASATQITLPSSTPTSFAVQSSPASSSQPTEIVKKPTIQTAQANATNSASNGLGLASPAHAIAASILTFTAAVIPFVLYI</sequence>
<evidence type="ECO:0000256" key="2">
    <source>
        <dbReference type="SAM" id="SignalP"/>
    </source>
</evidence>
<dbReference type="SMART" id="SM00321">
    <property type="entry name" value="WSC"/>
    <property type="match status" value="1"/>
</dbReference>
<feature type="domain" description="WSC" evidence="3">
    <location>
        <begin position="26"/>
        <end position="114"/>
    </location>
</feature>
<dbReference type="GeneID" id="39603292"/>
<keyword evidence="5" id="KW-1185">Reference proteome</keyword>
<reference evidence="4 5" key="1">
    <citation type="journal article" date="2018" name="Front. Microbiol.">
        <title>Genomic and genetic insights into a cosmopolitan fungus, Paecilomyces variotii (Eurotiales).</title>
        <authorList>
            <person name="Urquhart A.S."/>
            <person name="Mondo S.J."/>
            <person name="Makela M.R."/>
            <person name="Hane J.K."/>
            <person name="Wiebenga A."/>
            <person name="He G."/>
            <person name="Mihaltcheva S."/>
            <person name="Pangilinan J."/>
            <person name="Lipzen A."/>
            <person name="Barry K."/>
            <person name="de Vries R.P."/>
            <person name="Grigoriev I.V."/>
            <person name="Idnurm A."/>
        </authorList>
    </citation>
    <scope>NUCLEOTIDE SEQUENCE [LARGE SCALE GENOMIC DNA]</scope>
    <source>
        <strain evidence="4 5">CBS 101075</strain>
    </source>
</reference>
<evidence type="ECO:0000259" key="3">
    <source>
        <dbReference type="PROSITE" id="PS51212"/>
    </source>
</evidence>
<keyword evidence="1" id="KW-0472">Membrane</keyword>
<keyword evidence="1" id="KW-1133">Transmembrane helix</keyword>
<evidence type="ECO:0000256" key="1">
    <source>
        <dbReference type="SAM" id="Phobius"/>
    </source>
</evidence>
<evidence type="ECO:0000313" key="5">
    <source>
        <dbReference type="Proteomes" id="UP000283841"/>
    </source>
</evidence>
<dbReference type="RefSeq" id="XP_028488643.1">
    <property type="nucleotide sequence ID" value="XM_028634015.1"/>
</dbReference>
<feature type="chain" id="PRO_5019327521" description="WSC domain-containing protein" evidence="2">
    <location>
        <begin position="25"/>
        <end position="211"/>
    </location>
</feature>
<dbReference type="EMBL" id="RCNU01000001">
    <property type="protein sequence ID" value="RWQ98998.1"/>
    <property type="molecule type" value="Genomic_DNA"/>
</dbReference>
<organism evidence="4 5">
    <name type="scientific">Byssochlamys spectabilis</name>
    <name type="common">Paecilomyces variotii</name>
    <dbReference type="NCBI Taxonomy" id="264951"/>
    <lineage>
        <taxon>Eukaryota</taxon>
        <taxon>Fungi</taxon>
        <taxon>Dikarya</taxon>
        <taxon>Ascomycota</taxon>
        <taxon>Pezizomycotina</taxon>
        <taxon>Eurotiomycetes</taxon>
        <taxon>Eurotiomycetidae</taxon>
        <taxon>Eurotiales</taxon>
        <taxon>Thermoascaceae</taxon>
        <taxon>Paecilomyces</taxon>
    </lineage>
</organism>
<dbReference type="VEuPathDB" id="FungiDB:C8Q69DRAFT_7642"/>
<dbReference type="Proteomes" id="UP000283841">
    <property type="component" value="Unassembled WGS sequence"/>
</dbReference>
<comment type="caution">
    <text evidence="4">The sequence shown here is derived from an EMBL/GenBank/DDBJ whole genome shotgun (WGS) entry which is preliminary data.</text>
</comment>
<dbReference type="InterPro" id="IPR002889">
    <property type="entry name" value="WSC_carb-bd"/>
</dbReference>
<keyword evidence="2" id="KW-0732">Signal</keyword>
<feature type="transmembrane region" description="Helical" evidence="1">
    <location>
        <begin position="190"/>
        <end position="210"/>
    </location>
</feature>
<dbReference type="OrthoDB" id="2019572at2759"/>
<keyword evidence="1" id="KW-0812">Transmembrane</keyword>
<evidence type="ECO:0000313" key="4">
    <source>
        <dbReference type="EMBL" id="RWQ98998.1"/>
    </source>
</evidence>
<dbReference type="STRING" id="264951.A0A443I4I3"/>
<name>A0A443I4I3_BYSSP</name>
<proteinExistence type="predicted"/>
<dbReference type="Pfam" id="PF01822">
    <property type="entry name" value="WSC"/>
    <property type="match status" value="1"/>
</dbReference>
<feature type="signal peptide" evidence="2">
    <location>
        <begin position="1"/>
        <end position="24"/>
    </location>
</feature>
<dbReference type="AlphaFoldDB" id="A0A443I4I3"/>